<dbReference type="AlphaFoldDB" id="A0A7K1GCM8"/>
<dbReference type="GO" id="GO:0030288">
    <property type="term" value="C:outer membrane-bounded periplasmic space"/>
    <property type="evidence" value="ECO:0007669"/>
    <property type="project" value="TreeGrafter"/>
</dbReference>
<dbReference type="InterPro" id="IPR001460">
    <property type="entry name" value="PCN-bd_Tpept"/>
</dbReference>
<keyword evidence="5" id="KW-1003">Cell membrane</keyword>
<evidence type="ECO:0000256" key="2">
    <source>
        <dbReference type="ARBA" id="ARBA00004752"/>
    </source>
</evidence>
<dbReference type="GO" id="GO:0071555">
    <property type="term" value="P:cell wall organization"/>
    <property type="evidence" value="ECO:0007669"/>
    <property type="project" value="UniProtKB-KW"/>
</dbReference>
<comment type="catalytic activity">
    <reaction evidence="17">
        <text>[GlcNAc-(1-&gt;4)-Mur2Ac(oyl-L-Ala-gamma-D-Glu-L-Lys-D-Ala-D-Ala)](n)-di-trans,octa-cis-undecaprenyl diphosphate + beta-D-GlcNAc-(1-&gt;4)-Mur2Ac(oyl-L-Ala-gamma-D-Glu-L-Lys-D-Ala-D-Ala)-di-trans,octa-cis-undecaprenyl diphosphate = [GlcNAc-(1-&gt;4)-Mur2Ac(oyl-L-Ala-gamma-D-Glu-L-Lys-D-Ala-D-Ala)](n+1)-di-trans,octa-cis-undecaprenyl diphosphate + di-trans,octa-cis-undecaprenyl diphosphate + H(+)</text>
        <dbReference type="Rhea" id="RHEA:23708"/>
        <dbReference type="Rhea" id="RHEA-COMP:9602"/>
        <dbReference type="Rhea" id="RHEA-COMP:9603"/>
        <dbReference type="ChEBI" id="CHEBI:15378"/>
        <dbReference type="ChEBI" id="CHEBI:58405"/>
        <dbReference type="ChEBI" id="CHEBI:60033"/>
        <dbReference type="ChEBI" id="CHEBI:78435"/>
        <dbReference type="EC" id="2.4.99.28"/>
    </reaction>
</comment>
<dbReference type="InterPro" id="IPR001264">
    <property type="entry name" value="Glyco_trans_51"/>
</dbReference>
<dbReference type="GO" id="GO:0008658">
    <property type="term" value="F:penicillin binding"/>
    <property type="evidence" value="ECO:0007669"/>
    <property type="project" value="InterPro"/>
</dbReference>
<evidence type="ECO:0000256" key="10">
    <source>
        <dbReference type="ARBA" id="ARBA00022801"/>
    </source>
</evidence>
<comment type="similarity">
    <text evidence="3">In the C-terminal section; belongs to the transpeptidase family.</text>
</comment>
<evidence type="ECO:0000256" key="1">
    <source>
        <dbReference type="ARBA" id="ARBA00004236"/>
    </source>
</evidence>
<protein>
    <submittedName>
        <fullName evidence="21">Penicillin-binding protein</fullName>
    </submittedName>
</protein>
<dbReference type="GO" id="GO:0006508">
    <property type="term" value="P:proteolysis"/>
    <property type="evidence" value="ECO:0007669"/>
    <property type="project" value="UniProtKB-KW"/>
</dbReference>
<evidence type="ECO:0000256" key="7">
    <source>
        <dbReference type="ARBA" id="ARBA00022670"/>
    </source>
</evidence>
<dbReference type="GO" id="GO:0009252">
    <property type="term" value="P:peptidoglycan biosynthetic process"/>
    <property type="evidence" value="ECO:0007669"/>
    <property type="project" value="UniProtKB-KW"/>
</dbReference>
<dbReference type="SUPFAM" id="SSF53955">
    <property type="entry name" value="Lysozyme-like"/>
    <property type="match status" value="1"/>
</dbReference>
<dbReference type="InterPro" id="IPR036950">
    <property type="entry name" value="PBP_transglycosylase"/>
</dbReference>
<keyword evidence="22" id="KW-1185">Reference proteome</keyword>
<dbReference type="Gene3D" id="1.10.3810.10">
    <property type="entry name" value="Biosynthetic peptidoglycan transglycosylase-like"/>
    <property type="match status" value="1"/>
</dbReference>
<reference evidence="21 22" key="1">
    <citation type="submission" date="2019-11" db="EMBL/GenBank/DDBJ databases">
        <title>Winogradskyella ouciana sp. nov., isolated from the hadal seawater of the Mariana Trench.</title>
        <authorList>
            <person name="Liu R."/>
        </authorList>
    </citation>
    <scope>NUCLEOTIDE SEQUENCE [LARGE SCALE GENOMIC DNA]</scope>
    <source>
        <strain evidence="21 22">ZXX205</strain>
    </source>
</reference>
<evidence type="ECO:0000256" key="4">
    <source>
        <dbReference type="ARBA" id="ARBA00007739"/>
    </source>
</evidence>
<dbReference type="RefSeq" id="WP_155089061.1">
    <property type="nucleotide sequence ID" value="NZ_WJYA01000005.1"/>
</dbReference>
<dbReference type="PANTHER" id="PTHR32282:SF11">
    <property type="entry name" value="PENICILLIN-BINDING PROTEIN 1B"/>
    <property type="match status" value="1"/>
</dbReference>
<comment type="similarity">
    <text evidence="4">In the N-terminal section; belongs to the glycosyltransferase 51 family.</text>
</comment>
<comment type="pathway">
    <text evidence="2">Cell wall biogenesis; peptidoglycan biosynthesis.</text>
</comment>
<dbReference type="Gene3D" id="3.40.710.10">
    <property type="entry name" value="DD-peptidase/beta-lactamase superfamily"/>
    <property type="match status" value="2"/>
</dbReference>
<evidence type="ECO:0000256" key="18">
    <source>
        <dbReference type="SAM" id="Phobius"/>
    </source>
</evidence>
<evidence type="ECO:0000259" key="19">
    <source>
        <dbReference type="Pfam" id="PF00905"/>
    </source>
</evidence>
<keyword evidence="11" id="KW-0133">Cell shape</keyword>
<evidence type="ECO:0000256" key="6">
    <source>
        <dbReference type="ARBA" id="ARBA00022645"/>
    </source>
</evidence>
<keyword evidence="7" id="KW-0645">Protease</keyword>
<gene>
    <name evidence="21" type="ORF">F1003_08930</name>
</gene>
<sequence>MKTYWEHFKTWSAKRWQNKWVKTAIISLLAVFIFLIGLYISIYFGLFGKIPTKEDLSSIKQEEATQLLDRNEKLIGKYYIFDRQPVAFDDFPKHLINALVATEDVRFYEHDGVDNMSLMRVFIKNLLMGDASAGGGSTITLQLAKNLYGRKDYAMFSMLINKFKESIIAKRIETVYSKEEILTLYLNTVPFSDNTYGIESASRKFFNKSVNELSQLQAATLVGTLKANNYYNPRLHLERSKDRRNVVLDQMVKYGYLEKDSLDVFKNSEVELDYRSFNHDLGIAPYFRETVKKQLAEILDSIKNPNGEKYNLNKDGLKVYTTLDYKMQEYAEAAMEEHMAKLQVAFENSYGKNAPWETNSSLLKFAIKNTIQYKALQRQGLNEKQIEDSLKVKRPVELFDWKGDTIRNVSAIDSLKHFLKFLNTGMLSIDPNDGAVRAYIGGIDYRYYKYDHVSQSKRQVGSTFKPFVYTAAIEDGMKPCEYFSLSKVTYTNYDDWSPSNSGDKEEDPYINYNLEKALSNSVNTIAVKVFDKVGIPKVIDQVKKLNISEELPEEPSLALGVAEINLIDLTGAYASYVNNSVPVEPYYITRIEDKDGNLIYEYKPENKIKKAYSDYTRQVMLQFMKATVNNGTASRLRSTYGLRNAIAGKTGTTQDNKDGWFVGITPKLVTVTWVGNDNHSIGFKTTALGQGANSALPIFANFYKKLNSDIEFKTITNAQFENPSREVINDLDCEPEKRDGLFKRIFKRKNKKKKF</sequence>
<evidence type="ECO:0000256" key="9">
    <source>
        <dbReference type="ARBA" id="ARBA00022679"/>
    </source>
</evidence>
<evidence type="ECO:0000256" key="16">
    <source>
        <dbReference type="ARBA" id="ARBA00034000"/>
    </source>
</evidence>
<evidence type="ECO:0000256" key="3">
    <source>
        <dbReference type="ARBA" id="ARBA00007090"/>
    </source>
</evidence>
<keyword evidence="8" id="KW-0328">Glycosyltransferase</keyword>
<feature type="domain" description="Penicillin-binding protein transpeptidase" evidence="19">
    <location>
        <begin position="429"/>
        <end position="667"/>
    </location>
</feature>
<feature type="transmembrane region" description="Helical" evidence="18">
    <location>
        <begin position="20"/>
        <end position="46"/>
    </location>
</feature>
<keyword evidence="6" id="KW-0121">Carboxypeptidase</keyword>
<evidence type="ECO:0000256" key="13">
    <source>
        <dbReference type="ARBA" id="ARBA00023136"/>
    </source>
</evidence>
<dbReference type="InterPro" id="IPR023346">
    <property type="entry name" value="Lysozyme-like_dom_sf"/>
</dbReference>
<evidence type="ECO:0000256" key="12">
    <source>
        <dbReference type="ARBA" id="ARBA00022984"/>
    </source>
</evidence>
<evidence type="ECO:0000256" key="14">
    <source>
        <dbReference type="ARBA" id="ARBA00023268"/>
    </source>
</evidence>
<comment type="catalytic activity">
    <reaction evidence="16">
        <text>Preferential cleavage: (Ac)2-L-Lys-D-Ala-|-D-Ala. Also transpeptidation of peptidyl-alanyl moieties that are N-acyl substituents of D-alanine.</text>
        <dbReference type="EC" id="3.4.16.4"/>
    </reaction>
</comment>
<keyword evidence="9" id="KW-0808">Transferase</keyword>
<evidence type="ECO:0000256" key="17">
    <source>
        <dbReference type="ARBA" id="ARBA00049902"/>
    </source>
</evidence>
<keyword evidence="12" id="KW-0573">Peptidoglycan synthesis</keyword>
<evidence type="ECO:0000313" key="22">
    <source>
        <dbReference type="Proteomes" id="UP000447545"/>
    </source>
</evidence>
<dbReference type="GO" id="GO:0008955">
    <property type="term" value="F:peptidoglycan glycosyltransferase activity"/>
    <property type="evidence" value="ECO:0007669"/>
    <property type="project" value="UniProtKB-EC"/>
</dbReference>
<dbReference type="Pfam" id="PF00912">
    <property type="entry name" value="Transgly"/>
    <property type="match status" value="1"/>
</dbReference>
<evidence type="ECO:0000256" key="8">
    <source>
        <dbReference type="ARBA" id="ARBA00022676"/>
    </source>
</evidence>
<comment type="caution">
    <text evidence="21">The sequence shown here is derived from an EMBL/GenBank/DDBJ whole genome shotgun (WGS) entry which is preliminary data.</text>
</comment>
<keyword evidence="18" id="KW-0812">Transmembrane</keyword>
<organism evidence="21 22">
    <name type="scientific">Winogradskyella ouciana</name>
    <dbReference type="NCBI Taxonomy" id="2608631"/>
    <lineage>
        <taxon>Bacteria</taxon>
        <taxon>Pseudomonadati</taxon>
        <taxon>Bacteroidota</taxon>
        <taxon>Flavobacteriia</taxon>
        <taxon>Flavobacteriales</taxon>
        <taxon>Flavobacteriaceae</taxon>
        <taxon>Winogradskyella</taxon>
    </lineage>
</organism>
<evidence type="ECO:0000313" key="21">
    <source>
        <dbReference type="EMBL" id="MTE27047.1"/>
    </source>
</evidence>
<evidence type="ECO:0000256" key="11">
    <source>
        <dbReference type="ARBA" id="ARBA00022960"/>
    </source>
</evidence>
<evidence type="ECO:0000256" key="5">
    <source>
        <dbReference type="ARBA" id="ARBA00022475"/>
    </source>
</evidence>
<keyword evidence="15" id="KW-0961">Cell wall biogenesis/degradation</keyword>
<proteinExistence type="inferred from homology"/>
<evidence type="ECO:0000259" key="20">
    <source>
        <dbReference type="Pfam" id="PF00912"/>
    </source>
</evidence>
<keyword evidence="14" id="KW-0511">Multifunctional enzyme</keyword>
<dbReference type="GO" id="GO:0009002">
    <property type="term" value="F:serine-type D-Ala-D-Ala carboxypeptidase activity"/>
    <property type="evidence" value="ECO:0007669"/>
    <property type="project" value="UniProtKB-EC"/>
</dbReference>
<dbReference type="GO" id="GO:0005886">
    <property type="term" value="C:plasma membrane"/>
    <property type="evidence" value="ECO:0007669"/>
    <property type="project" value="UniProtKB-SubCell"/>
</dbReference>
<dbReference type="GO" id="GO:0008360">
    <property type="term" value="P:regulation of cell shape"/>
    <property type="evidence" value="ECO:0007669"/>
    <property type="project" value="UniProtKB-KW"/>
</dbReference>
<comment type="subcellular location">
    <subcellularLocation>
        <location evidence="1">Cell membrane</location>
    </subcellularLocation>
</comment>
<dbReference type="Proteomes" id="UP000447545">
    <property type="component" value="Unassembled WGS sequence"/>
</dbReference>
<keyword evidence="18" id="KW-1133">Transmembrane helix</keyword>
<accession>A0A7K1GCM8</accession>
<dbReference type="PANTHER" id="PTHR32282">
    <property type="entry name" value="BINDING PROTEIN TRANSPEPTIDASE, PUTATIVE-RELATED"/>
    <property type="match status" value="1"/>
</dbReference>
<feature type="domain" description="Glycosyl transferase family 51" evidence="20">
    <location>
        <begin position="80"/>
        <end position="251"/>
    </location>
</feature>
<keyword evidence="13 18" id="KW-0472">Membrane</keyword>
<dbReference type="InterPro" id="IPR012338">
    <property type="entry name" value="Beta-lactam/transpept-like"/>
</dbReference>
<evidence type="ECO:0000256" key="15">
    <source>
        <dbReference type="ARBA" id="ARBA00023316"/>
    </source>
</evidence>
<dbReference type="InterPro" id="IPR050396">
    <property type="entry name" value="Glycosyltr_51/Transpeptidase"/>
</dbReference>
<dbReference type="Pfam" id="PF00905">
    <property type="entry name" value="Transpeptidase"/>
    <property type="match status" value="1"/>
</dbReference>
<dbReference type="SUPFAM" id="SSF56601">
    <property type="entry name" value="beta-lactamase/transpeptidase-like"/>
    <property type="match status" value="1"/>
</dbReference>
<dbReference type="EMBL" id="WJYA01000005">
    <property type="protein sequence ID" value="MTE27047.1"/>
    <property type="molecule type" value="Genomic_DNA"/>
</dbReference>
<keyword evidence="10" id="KW-0378">Hydrolase</keyword>
<name>A0A7K1GCM8_9FLAO</name>